<proteinExistence type="inferred from homology"/>
<protein>
    <submittedName>
        <fullName evidence="5">Uncharacterized protein LOC108682228</fullName>
    </submittedName>
</protein>
<accession>A0A979FWG8</accession>
<name>A0A979FWG8_HYAAZ</name>
<comment type="similarity">
    <text evidence="1">Belongs to the sulfotransferase 1 family.</text>
</comment>
<dbReference type="PANTHER" id="PTHR11783">
    <property type="entry name" value="SULFOTRANSFERASE SULT"/>
    <property type="match status" value="1"/>
</dbReference>
<dbReference type="KEGG" id="hazt:108682228"/>
<dbReference type="AlphaFoldDB" id="A0A979FWG8"/>
<dbReference type="InterPro" id="IPR000863">
    <property type="entry name" value="Sulfotransferase_dom"/>
</dbReference>
<dbReference type="RefSeq" id="XP_047740682.1">
    <property type="nucleotide sequence ID" value="XM_047884726.1"/>
</dbReference>
<evidence type="ECO:0000256" key="2">
    <source>
        <dbReference type="ARBA" id="ARBA00022679"/>
    </source>
</evidence>
<gene>
    <name evidence="5" type="primary">LOC108682228</name>
</gene>
<evidence type="ECO:0000256" key="1">
    <source>
        <dbReference type="ARBA" id="ARBA00005771"/>
    </source>
</evidence>
<keyword evidence="4" id="KW-1185">Reference proteome</keyword>
<dbReference type="Pfam" id="PF00685">
    <property type="entry name" value="Sulfotransfer_1"/>
    <property type="match status" value="2"/>
</dbReference>
<dbReference type="SUPFAM" id="SSF52540">
    <property type="entry name" value="P-loop containing nucleoside triphosphate hydrolases"/>
    <property type="match status" value="2"/>
</dbReference>
<dbReference type="Proteomes" id="UP000694843">
    <property type="component" value="Unplaced"/>
</dbReference>
<feature type="domain" description="Sulfotransferase" evidence="3">
    <location>
        <begin position="59"/>
        <end position="195"/>
    </location>
</feature>
<keyword evidence="2" id="KW-0808">Transferase</keyword>
<dbReference type="OrthoDB" id="205623at2759"/>
<evidence type="ECO:0000313" key="4">
    <source>
        <dbReference type="Proteomes" id="UP000694843"/>
    </source>
</evidence>
<dbReference type="OMA" id="WERRHNS"/>
<sequence length="463" mass="53481">MSLPTGHKILPLTKRQAEIDKLFKGHLAGAHTLQPDGWFFPTTQKKYCQEILDFEYEENDVVVMTMPKSGTTWTQEVVWTMRKNPNLDNPDANQPLHVRSPVLEADFLIDGLEDKGGFANLTKEQGKDPDKSVWLNFVRSAHRPRIIKTHLSFPFINETALSKAKIVYTIRDPRDVCISYHHHSRLFKYEGFTYTMSLPTGHKILPLTKRQAEIERLFKGHLAGAHTLHPDGWFFTTAQKKYCQEIRDFEFEENEVVVMTMPKSGTTWTQEVVWTMRKNPNLDNPDANQPLHVRSPILEADFVADGLEDKGTFAKFTKEQGKDPDKGVFLDIVRAAKKPRVIKTHLSFDFLNETALSKAKIVYTIRDPRDVCISYHHHSRLFKYEGFTGTFDEYVDAFIEGAVLNGPYWAHVKAAWDRRHLPNLHILFYEKMKKNPKEEFTKLSQFLGANLTEQQIDNVCMDD</sequence>
<evidence type="ECO:0000259" key="3">
    <source>
        <dbReference type="Pfam" id="PF00685"/>
    </source>
</evidence>
<organism evidence="4 5">
    <name type="scientific">Hyalella azteca</name>
    <name type="common">Amphipod</name>
    <dbReference type="NCBI Taxonomy" id="294128"/>
    <lineage>
        <taxon>Eukaryota</taxon>
        <taxon>Metazoa</taxon>
        <taxon>Ecdysozoa</taxon>
        <taxon>Arthropoda</taxon>
        <taxon>Crustacea</taxon>
        <taxon>Multicrustacea</taxon>
        <taxon>Malacostraca</taxon>
        <taxon>Eumalacostraca</taxon>
        <taxon>Peracarida</taxon>
        <taxon>Amphipoda</taxon>
        <taxon>Senticaudata</taxon>
        <taxon>Talitrida</taxon>
        <taxon>Talitroidea</taxon>
        <taxon>Hyalellidae</taxon>
        <taxon>Hyalella</taxon>
    </lineage>
</organism>
<dbReference type="GO" id="GO:0008146">
    <property type="term" value="F:sulfotransferase activity"/>
    <property type="evidence" value="ECO:0007669"/>
    <property type="project" value="InterPro"/>
</dbReference>
<dbReference type="Gene3D" id="3.40.50.300">
    <property type="entry name" value="P-loop containing nucleotide triphosphate hydrolases"/>
    <property type="match status" value="2"/>
</dbReference>
<dbReference type="GeneID" id="108682228"/>
<evidence type="ECO:0000313" key="5">
    <source>
        <dbReference type="RefSeq" id="XP_047740682.1"/>
    </source>
</evidence>
<reference evidence="5" key="1">
    <citation type="submission" date="2025-08" db="UniProtKB">
        <authorList>
            <consortium name="RefSeq"/>
        </authorList>
    </citation>
    <scope>IDENTIFICATION</scope>
    <source>
        <tissue evidence="5">Whole organism</tissue>
    </source>
</reference>
<feature type="domain" description="Sulfotransferase" evidence="3">
    <location>
        <begin position="255"/>
        <end position="460"/>
    </location>
</feature>
<dbReference type="InterPro" id="IPR027417">
    <property type="entry name" value="P-loop_NTPase"/>
</dbReference>